<dbReference type="SUPFAM" id="SSF46785">
    <property type="entry name" value="Winged helix' DNA-binding domain"/>
    <property type="match status" value="1"/>
</dbReference>
<reference evidence="5 6" key="1">
    <citation type="submission" date="2019-12" db="EMBL/GenBank/DDBJ databases">
        <title>Auraticoccus cholistani sp. nov., an actinomycete isolated from soil of Cholistan desert.</title>
        <authorList>
            <person name="Cheema M.T."/>
        </authorList>
    </citation>
    <scope>NUCLEOTIDE SEQUENCE [LARGE SCALE GENOMIC DNA]</scope>
    <source>
        <strain evidence="5 6">F435</strain>
    </source>
</reference>
<evidence type="ECO:0000256" key="1">
    <source>
        <dbReference type="ARBA" id="ARBA00023015"/>
    </source>
</evidence>
<dbReference type="InterPro" id="IPR051011">
    <property type="entry name" value="Metal_resp_trans_reg"/>
</dbReference>
<sequence>MGRKVTFSLGGDDISAIRFGISPGHEMSHAVRALLDPGAHPLQWGWLRAVQPRLSREAVGTLALVIGVDGYFPDFLTCSPSWEMTPEEEVERLRTVSLEQVRFDLTKVLARSSGRRHERVAAMLAAPAEARERIAEAWSAVWEVALAPYWEQSRRLMTADIALRTQQLAARGLGEVVATLADGVHWRGDAIEVDMRFHSEVVDCAGSGVVLVPSVMSRRCSVLTEKHVQATLFYPVRGVSESWTEPRAPRREALARLLGAGRAEVLLSLDAPRSTSEVAAACGLGAPTASHHLAVLRDARLVDSSRDGGRVLHARTPLGDTLAG</sequence>
<gene>
    <name evidence="5" type="ORF">GC722_05135</name>
</gene>
<keyword evidence="2" id="KW-0238">DNA-binding</keyword>
<dbReference type="GO" id="GO:0003677">
    <property type="term" value="F:DNA binding"/>
    <property type="evidence" value="ECO:0007669"/>
    <property type="project" value="UniProtKB-KW"/>
</dbReference>
<feature type="domain" description="HTH arsR-type" evidence="4">
    <location>
        <begin position="252"/>
        <end position="323"/>
    </location>
</feature>
<dbReference type="Gene3D" id="1.10.10.10">
    <property type="entry name" value="Winged helix-like DNA-binding domain superfamily/Winged helix DNA-binding domain"/>
    <property type="match status" value="1"/>
</dbReference>
<dbReference type="AlphaFoldDB" id="A0A6A9UV15"/>
<keyword evidence="3" id="KW-0804">Transcription</keyword>
<evidence type="ECO:0000256" key="3">
    <source>
        <dbReference type="ARBA" id="ARBA00023163"/>
    </source>
</evidence>
<dbReference type="Pfam" id="PF12840">
    <property type="entry name" value="HTH_20"/>
    <property type="match status" value="1"/>
</dbReference>
<name>A0A6A9UV15_9ACTN</name>
<evidence type="ECO:0000313" key="6">
    <source>
        <dbReference type="Proteomes" id="UP000435304"/>
    </source>
</evidence>
<dbReference type="InterPro" id="IPR036390">
    <property type="entry name" value="WH_DNA-bd_sf"/>
</dbReference>
<proteinExistence type="predicted"/>
<dbReference type="InterPro" id="IPR036388">
    <property type="entry name" value="WH-like_DNA-bd_sf"/>
</dbReference>
<dbReference type="PANTHER" id="PTHR43132:SF8">
    <property type="entry name" value="HTH-TYPE TRANSCRIPTIONAL REGULATOR KMTR"/>
    <property type="match status" value="1"/>
</dbReference>
<dbReference type="PANTHER" id="PTHR43132">
    <property type="entry name" value="ARSENICAL RESISTANCE OPERON REPRESSOR ARSR-RELATED"/>
    <property type="match status" value="1"/>
</dbReference>
<keyword evidence="6" id="KW-1185">Reference proteome</keyword>
<dbReference type="RefSeq" id="WP_197429810.1">
    <property type="nucleotide sequence ID" value="NZ_WPCU01000004.1"/>
</dbReference>
<dbReference type="CDD" id="cd00090">
    <property type="entry name" value="HTH_ARSR"/>
    <property type="match status" value="1"/>
</dbReference>
<evidence type="ECO:0000256" key="2">
    <source>
        <dbReference type="ARBA" id="ARBA00023125"/>
    </source>
</evidence>
<dbReference type="GO" id="GO:0003700">
    <property type="term" value="F:DNA-binding transcription factor activity"/>
    <property type="evidence" value="ECO:0007669"/>
    <property type="project" value="InterPro"/>
</dbReference>
<dbReference type="InterPro" id="IPR045981">
    <property type="entry name" value="DUF5937"/>
</dbReference>
<organism evidence="5 6">
    <name type="scientific">Auraticoccus cholistanensis</name>
    <dbReference type="NCBI Taxonomy" id="2656650"/>
    <lineage>
        <taxon>Bacteria</taxon>
        <taxon>Bacillati</taxon>
        <taxon>Actinomycetota</taxon>
        <taxon>Actinomycetes</taxon>
        <taxon>Propionibacteriales</taxon>
        <taxon>Propionibacteriaceae</taxon>
        <taxon>Auraticoccus</taxon>
    </lineage>
</organism>
<evidence type="ECO:0000259" key="4">
    <source>
        <dbReference type="SMART" id="SM00418"/>
    </source>
</evidence>
<dbReference type="InterPro" id="IPR001845">
    <property type="entry name" value="HTH_ArsR_DNA-bd_dom"/>
</dbReference>
<protein>
    <submittedName>
        <fullName evidence="5">Helix-turn-helix domain-containing protein</fullName>
    </submittedName>
</protein>
<comment type="caution">
    <text evidence="5">The sequence shown here is derived from an EMBL/GenBank/DDBJ whole genome shotgun (WGS) entry which is preliminary data.</text>
</comment>
<dbReference type="InterPro" id="IPR011991">
    <property type="entry name" value="ArsR-like_HTH"/>
</dbReference>
<dbReference type="EMBL" id="WPCU01000004">
    <property type="protein sequence ID" value="MVA75414.1"/>
    <property type="molecule type" value="Genomic_DNA"/>
</dbReference>
<dbReference type="SMART" id="SM00418">
    <property type="entry name" value="HTH_ARSR"/>
    <property type="match status" value="1"/>
</dbReference>
<evidence type="ECO:0000313" key="5">
    <source>
        <dbReference type="EMBL" id="MVA75414.1"/>
    </source>
</evidence>
<dbReference type="Proteomes" id="UP000435304">
    <property type="component" value="Unassembled WGS sequence"/>
</dbReference>
<accession>A0A6A9UV15</accession>
<keyword evidence="1" id="KW-0805">Transcription regulation</keyword>
<dbReference type="Pfam" id="PF19361">
    <property type="entry name" value="DUF5937"/>
    <property type="match status" value="1"/>
</dbReference>